<dbReference type="InterPro" id="IPR016093">
    <property type="entry name" value="MIR_motif"/>
</dbReference>
<dbReference type="Pfam" id="PF02815">
    <property type="entry name" value="MIR"/>
    <property type="match status" value="1"/>
</dbReference>
<name>A0A5J4Z413_PORPP</name>
<evidence type="ECO:0000256" key="2">
    <source>
        <dbReference type="ARBA" id="ARBA00022737"/>
    </source>
</evidence>
<dbReference type="InterPro" id="IPR036300">
    <property type="entry name" value="MIR_dom_sf"/>
</dbReference>
<feature type="chain" id="PRO_5023818342" evidence="3">
    <location>
        <begin position="26"/>
        <end position="218"/>
    </location>
</feature>
<dbReference type="SMART" id="SM00472">
    <property type="entry name" value="MIR"/>
    <property type="match status" value="3"/>
</dbReference>
<reference evidence="6" key="1">
    <citation type="journal article" date="2019" name="Nat. Commun.">
        <title>Expansion of phycobilisome linker gene families in mesophilic red algae.</title>
        <authorList>
            <person name="Lee J."/>
            <person name="Kim D."/>
            <person name="Bhattacharya D."/>
            <person name="Yoon H.S."/>
        </authorList>
    </citation>
    <scope>NUCLEOTIDE SEQUENCE [LARGE SCALE GENOMIC DNA]</scope>
    <source>
        <strain evidence="6">CCMP 1328</strain>
    </source>
</reference>
<evidence type="ECO:0000256" key="1">
    <source>
        <dbReference type="ARBA" id="ARBA00022729"/>
    </source>
</evidence>
<dbReference type="PANTHER" id="PTHR46809">
    <property type="entry name" value="STROMAL CELL-DERIVED FACTOR 2-LIKE PROTEIN"/>
    <property type="match status" value="1"/>
</dbReference>
<keyword evidence="1 3" id="KW-0732">Signal</keyword>
<dbReference type="Proteomes" id="UP000324585">
    <property type="component" value="Unassembled WGS sequence"/>
</dbReference>
<dbReference type="PROSITE" id="PS50919">
    <property type="entry name" value="MIR"/>
    <property type="match status" value="2"/>
</dbReference>
<evidence type="ECO:0000313" key="6">
    <source>
        <dbReference type="Proteomes" id="UP000324585"/>
    </source>
</evidence>
<keyword evidence="6" id="KW-1185">Reference proteome</keyword>
<evidence type="ECO:0000256" key="3">
    <source>
        <dbReference type="SAM" id="SignalP"/>
    </source>
</evidence>
<dbReference type="OMA" id="KPQHGTR"/>
<dbReference type="CDD" id="cd23279">
    <property type="entry name" value="beta-trefoil_MIR_SDF2-like"/>
    <property type="match status" value="1"/>
</dbReference>
<keyword evidence="2" id="KW-0677">Repeat</keyword>
<proteinExistence type="predicted"/>
<dbReference type="EMBL" id="VRMN01000001">
    <property type="protein sequence ID" value="KAA8498581.1"/>
    <property type="molecule type" value="Genomic_DNA"/>
</dbReference>
<dbReference type="AlphaFoldDB" id="A0A5J4Z413"/>
<sequence>MAQMMRMVRVFAVVVALGLVRIVLGAREDGHTEEVRYVSYGSVIKLEHIPTGTRLFSQDMAYGSGSSQQFTSCNPQIDDENGFWVVKSAHQEPPQAQGTPVPCGATIRLQHLTTRRNLHSHNHASPYKNYEVSCYGDDGNGDLGDNWIVECRTDDQAFWERFATVSFTHKQTGRSLQALAKNKYSDPIANHIEVSCTSKKSANTQWKTNEGIYFVPRT</sequence>
<dbReference type="Gene3D" id="2.80.10.50">
    <property type="match status" value="1"/>
</dbReference>
<accession>A0A5J4Z413</accession>
<dbReference type="PANTHER" id="PTHR46809:SF2">
    <property type="entry name" value="GH21273P"/>
    <property type="match status" value="1"/>
</dbReference>
<evidence type="ECO:0000313" key="5">
    <source>
        <dbReference type="EMBL" id="KAA8498581.1"/>
    </source>
</evidence>
<gene>
    <name evidence="5" type="ORF">FVE85_6166</name>
</gene>
<feature type="domain" description="MIR" evidence="4">
    <location>
        <begin position="98"/>
        <end position="152"/>
    </location>
</feature>
<organism evidence="5 6">
    <name type="scientific">Porphyridium purpureum</name>
    <name type="common">Red alga</name>
    <name type="synonym">Porphyridium cruentum</name>
    <dbReference type="NCBI Taxonomy" id="35688"/>
    <lineage>
        <taxon>Eukaryota</taxon>
        <taxon>Rhodophyta</taxon>
        <taxon>Bangiophyceae</taxon>
        <taxon>Porphyridiales</taxon>
        <taxon>Porphyridiaceae</taxon>
        <taxon>Porphyridium</taxon>
    </lineage>
</organism>
<comment type="caution">
    <text evidence="5">The sequence shown here is derived from an EMBL/GenBank/DDBJ whole genome shotgun (WGS) entry which is preliminary data.</text>
</comment>
<evidence type="ECO:0000259" key="4">
    <source>
        <dbReference type="PROSITE" id="PS50919"/>
    </source>
</evidence>
<feature type="domain" description="MIR" evidence="4">
    <location>
        <begin position="35"/>
        <end position="89"/>
    </location>
</feature>
<feature type="signal peptide" evidence="3">
    <location>
        <begin position="1"/>
        <end position="25"/>
    </location>
</feature>
<protein>
    <submittedName>
        <fullName evidence="5">Stromal cell-derived factor 2-like protein</fullName>
    </submittedName>
</protein>
<dbReference type="SUPFAM" id="SSF82109">
    <property type="entry name" value="MIR domain"/>
    <property type="match status" value="1"/>
</dbReference>
<dbReference type="OrthoDB" id="5588846at2759"/>